<dbReference type="AlphaFoldDB" id="A0A669Q3N6"/>
<accession>A0A669Q3N6</accession>
<name>A0A669Q3N6_PHACC</name>
<dbReference type="GO" id="GO:0008146">
    <property type="term" value="F:sulfotransferase activity"/>
    <property type="evidence" value="ECO:0007669"/>
    <property type="project" value="InterPro"/>
</dbReference>
<evidence type="ECO:0000256" key="4">
    <source>
        <dbReference type="ARBA" id="ARBA00022679"/>
    </source>
</evidence>
<evidence type="ECO:0000313" key="8">
    <source>
        <dbReference type="Proteomes" id="UP000472261"/>
    </source>
</evidence>
<dbReference type="EC" id="2.8.2.-" evidence="5"/>
<dbReference type="GO" id="GO:0005737">
    <property type="term" value="C:cytoplasm"/>
    <property type="evidence" value="ECO:0007669"/>
    <property type="project" value="UniProtKB-SubCell"/>
</dbReference>
<evidence type="ECO:0000313" key="7">
    <source>
        <dbReference type="Ensembl" id="ENSPCLP00000012993.1"/>
    </source>
</evidence>
<dbReference type="FunFam" id="3.40.50.300:FF:000433">
    <property type="entry name" value="Estrogen sulfotransferase"/>
    <property type="match status" value="1"/>
</dbReference>
<dbReference type="Ensembl" id="ENSPCLT00000017242.1">
    <property type="protein sequence ID" value="ENSPCLP00000012993.1"/>
    <property type="gene ID" value="ENSPCLG00000010648.1"/>
</dbReference>
<dbReference type="Pfam" id="PF00685">
    <property type="entry name" value="Sulfotransfer_1"/>
    <property type="match status" value="2"/>
</dbReference>
<dbReference type="Gene3D" id="3.40.50.300">
    <property type="entry name" value="P-loop containing nucleotide triphosphate hydrolases"/>
    <property type="match status" value="2"/>
</dbReference>
<evidence type="ECO:0000256" key="1">
    <source>
        <dbReference type="ARBA" id="ARBA00004496"/>
    </source>
</evidence>
<sequence length="471" mass="54026">MSTVDAYLRQPWSTVHAIPMVSAFAQNWERVDNFQSRPDDIVVATFPKSGTTWISEIVDMILQGGDPKKCKRDAIVNRVPMLEFAAPGQMPAGTEQLEDMPSPRVIKTHIPAAILPKTFWDKGCKMIYVGRNAKDVAVSYYHFDLMNKLHPHPGTWDQYLEAFMAGKVAYGSWFDHVRGYWERRQEHPILYLFYEDMKEDLCQEIAKVAQFLGCELTEVALEAIAHHTSFEAMRDNPSTNYSVVPSHLMDQGVSPFMRKELPLDLSLPVLCRYLPCATLLVSPSCCSPAVTVLVQNARCQIIYVGRNAKDVAVSFYHFDLMNKFEQHPGTWDQYLEAFMAGKVAYGSWFDHVRGYWERRQEHPILYLFYEDMKEDLRREIAKVAQFLGCELTEVALEAIAHHTSFEAMRDNPSTNYSTVPSHLMDQGVSPFMRKGITGDWKNHFTVAQSAHFDQYYAQKMAGTDLRFRTEI</sequence>
<evidence type="ECO:0000259" key="6">
    <source>
        <dbReference type="Pfam" id="PF00685"/>
    </source>
</evidence>
<evidence type="ECO:0000256" key="2">
    <source>
        <dbReference type="ARBA" id="ARBA00005771"/>
    </source>
</evidence>
<keyword evidence="3" id="KW-0963">Cytoplasm</keyword>
<evidence type="ECO:0000256" key="5">
    <source>
        <dbReference type="RuleBase" id="RU361155"/>
    </source>
</evidence>
<organism evidence="7 8">
    <name type="scientific">Phasianus colchicus</name>
    <name type="common">Common pheasant</name>
    <dbReference type="NCBI Taxonomy" id="9054"/>
    <lineage>
        <taxon>Eukaryota</taxon>
        <taxon>Metazoa</taxon>
        <taxon>Chordata</taxon>
        <taxon>Craniata</taxon>
        <taxon>Vertebrata</taxon>
        <taxon>Euteleostomi</taxon>
        <taxon>Archelosauria</taxon>
        <taxon>Archosauria</taxon>
        <taxon>Dinosauria</taxon>
        <taxon>Saurischia</taxon>
        <taxon>Theropoda</taxon>
        <taxon>Coelurosauria</taxon>
        <taxon>Aves</taxon>
        <taxon>Neognathae</taxon>
        <taxon>Galloanserae</taxon>
        <taxon>Galliformes</taxon>
        <taxon>Phasianidae</taxon>
        <taxon>Phasianinae</taxon>
        <taxon>Phasianus</taxon>
    </lineage>
</organism>
<feature type="domain" description="Sulfotransferase" evidence="6">
    <location>
        <begin position="38"/>
        <end position="261"/>
    </location>
</feature>
<protein>
    <recommendedName>
        <fullName evidence="5">Sulfotransferase</fullName>
        <ecNumber evidence="5">2.8.2.-</ecNumber>
    </recommendedName>
</protein>
<dbReference type="SUPFAM" id="SSF52540">
    <property type="entry name" value="P-loop containing nucleoside triphosphate hydrolases"/>
    <property type="match status" value="2"/>
</dbReference>
<proteinExistence type="inferred from homology"/>
<keyword evidence="4 5" id="KW-0808">Transferase</keyword>
<dbReference type="Proteomes" id="UP000472261">
    <property type="component" value="Unplaced"/>
</dbReference>
<reference evidence="7" key="1">
    <citation type="submission" date="2025-08" db="UniProtKB">
        <authorList>
            <consortium name="Ensembl"/>
        </authorList>
    </citation>
    <scope>IDENTIFICATION</scope>
</reference>
<dbReference type="InterPro" id="IPR027417">
    <property type="entry name" value="P-loop_NTPase"/>
</dbReference>
<comment type="similarity">
    <text evidence="2 5">Belongs to the sulfotransferase 1 family.</text>
</comment>
<reference evidence="7" key="2">
    <citation type="submission" date="2025-09" db="UniProtKB">
        <authorList>
            <consortium name="Ensembl"/>
        </authorList>
    </citation>
    <scope>IDENTIFICATION</scope>
</reference>
<comment type="subcellular location">
    <subcellularLocation>
        <location evidence="1">Cytoplasm</location>
    </subcellularLocation>
</comment>
<dbReference type="InterPro" id="IPR000863">
    <property type="entry name" value="Sulfotransferase_dom"/>
</dbReference>
<gene>
    <name evidence="7" type="primary">LOC116231208</name>
</gene>
<dbReference type="PANTHER" id="PTHR11783">
    <property type="entry name" value="SULFOTRANSFERASE SULT"/>
    <property type="match status" value="1"/>
</dbReference>
<evidence type="ECO:0000256" key="3">
    <source>
        <dbReference type="ARBA" id="ARBA00022490"/>
    </source>
</evidence>
<keyword evidence="8" id="KW-1185">Reference proteome</keyword>
<feature type="domain" description="Sulfotransferase" evidence="6">
    <location>
        <begin position="294"/>
        <end position="463"/>
    </location>
</feature>